<gene>
    <name evidence="2" type="ORF">HD556DRAFT_1306412</name>
</gene>
<name>A0A9P7J003_9AGAM</name>
<dbReference type="OrthoDB" id="3199698at2759"/>
<feature type="region of interest" description="Disordered" evidence="1">
    <location>
        <begin position="52"/>
        <end position="79"/>
    </location>
</feature>
<dbReference type="Proteomes" id="UP000719766">
    <property type="component" value="Unassembled WGS sequence"/>
</dbReference>
<dbReference type="InterPro" id="IPR041078">
    <property type="entry name" value="Plavaka"/>
</dbReference>
<feature type="compositionally biased region" description="Basic and acidic residues" evidence="1">
    <location>
        <begin position="65"/>
        <end position="77"/>
    </location>
</feature>
<dbReference type="EMBL" id="JABBWE010000015">
    <property type="protein sequence ID" value="KAG1797820.1"/>
    <property type="molecule type" value="Genomic_DNA"/>
</dbReference>
<accession>A0A9P7J003</accession>
<protein>
    <submittedName>
        <fullName evidence="2">Uncharacterized protein</fullName>
    </submittedName>
</protein>
<evidence type="ECO:0000256" key="1">
    <source>
        <dbReference type="SAM" id="MobiDB-lite"/>
    </source>
</evidence>
<dbReference type="GeneID" id="64593675"/>
<proteinExistence type="predicted"/>
<comment type="caution">
    <text evidence="2">The sequence shown here is derived from an EMBL/GenBank/DDBJ whole genome shotgun (WGS) entry which is preliminary data.</text>
</comment>
<evidence type="ECO:0000313" key="2">
    <source>
        <dbReference type="EMBL" id="KAG1797820.1"/>
    </source>
</evidence>
<reference evidence="2" key="1">
    <citation type="journal article" date="2020" name="New Phytol.">
        <title>Comparative genomics reveals dynamic genome evolution in host specialist ectomycorrhizal fungi.</title>
        <authorList>
            <person name="Lofgren L.A."/>
            <person name="Nguyen N.H."/>
            <person name="Vilgalys R."/>
            <person name="Ruytinx J."/>
            <person name="Liao H.L."/>
            <person name="Branco S."/>
            <person name="Kuo A."/>
            <person name="LaButti K."/>
            <person name="Lipzen A."/>
            <person name="Andreopoulos W."/>
            <person name="Pangilinan J."/>
            <person name="Riley R."/>
            <person name="Hundley H."/>
            <person name="Na H."/>
            <person name="Barry K."/>
            <person name="Grigoriev I.V."/>
            <person name="Stajich J.E."/>
            <person name="Kennedy P.G."/>
        </authorList>
    </citation>
    <scope>NUCLEOTIDE SEQUENCE</scope>
    <source>
        <strain evidence="2">S12</strain>
    </source>
</reference>
<dbReference type="Pfam" id="PF18759">
    <property type="entry name" value="Plavaka"/>
    <property type="match status" value="1"/>
</dbReference>
<dbReference type="RefSeq" id="XP_041162773.1">
    <property type="nucleotide sequence ID" value="XM_041299911.1"/>
</dbReference>
<dbReference type="AlphaFoldDB" id="A0A9P7J003"/>
<organism evidence="2 3">
    <name type="scientific">Suillus plorans</name>
    <dbReference type="NCBI Taxonomy" id="116603"/>
    <lineage>
        <taxon>Eukaryota</taxon>
        <taxon>Fungi</taxon>
        <taxon>Dikarya</taxon>
        <taxon>Basidiomycota</taxon>
        <taxon>Agaricomycotina</taxon>
        <taxon>Agaricomycetes</taxon>
        <taxon>Agaricomycetidae</taxon>
        <taxon>Boletales</taxon>
        <taxon>Suillineae</taxon>
        <taxon>Suillaceae</taxon>
        <taxon>Suillus</taxon>
    </lineage>
</organism>
<evidence type="ECO:0000313" key="3">
    <source>
        <dbReference type="Proteomes" id="UP000719766"/>
    </source>
</evidence>
<sequence length="261" mass="29766">MVSRHWVDTDSIAMPSTSNLYVPPAIVNDEKELEEMPQGTYFTYHPVLDGTPCDAEGNDSLPDQPLDHPPHPEHDTWHPFSSHGHFKLADFIFRRNQMPAKQIDDLMQWQSLSLRHPDFEMLQNDPNAAPWKHILNPEFAGGIDYAPRQVFGEQGQRVWTDLMAGNWAWGQCNTIADDPDHHSAMFVPVVLGSDKTTVSIATGQNDYYLLYVSASNLHNNICHAHRESPNEVTMEAKSFEPFAIIYSKHHYGQFLNPFIMQ</sequence>
<keyword evidence="3" id="KW-1185">Reference proteome</keyword>